<reference evidence="2" key="1">
    <citation type="journal article" date="2022" name="Mol. Ecol. Resour.">
        <title>The genomes of chicory, endive, great burdock and yacon provide insights into Asteraceae palaeo-polyploidization history and plant inulin production.</title>
        <authorList>
            <person name="Fan W."/>
            <person name="Wang S."/>
            <person name="Wang H."/>
            <person name="Wang A."/>
            <person name="Jiang F."/>
            <person name="Liu H."/>
            <person name="Zhao H."/>
            <person name="Xu D."/>
            <person name="Zhang Y."/>
        </authorList>
    </citation>
    <scope>NUCLEOTIDE SEQUENCE [LARGE SCALE GENOMIC DNA]</scope>
    <source>
        <strain evidence="2">cv. Niubang</strain>
    </source>
</reference>
<reference evidence="1 2" key="2">
    <citation type="journal article" date="2022" name="Mol. Ecol. Resour.">
        <title>The genomes of chicory, endive, great burdock and yacon provide insights into Asteraceae paleo-polyploidization history and plant inulin production.</title>
        <authorList>
            <person name="Fan W."/>
            <person name="Wang S."/>
            <person name="Wang H."/>
            <person name="Wang A."/>
            <person name="Jiang F."/>
            <person name="Liu H."/>
            <person name="Zhao H."/>
            <person name="Xu D."/>
            <person name="Zhang Y."/>
        </authorList>
    </citation>
    <scope>NUCLEOTIDE SEQUENCE [LARGE SCALE GENOMIC DNA]</scope>
    <source>
        <strain evidence="2">cv. Niubang</strain>
    </source>
</reference>
<accession>A0ACB9EHA4</accession>
<proteinExistence type="predicted"/>
<gene>
    <name evidence="1" type="ORF">L6452_05743</name>
</gene>
<evidence type="ECO:0000313" key="1">
    <source>
        <dbReference type="EMBL" id="KAI3758190.1"/>
    </source>
</evidence>
<name>A0ACB9EHA4_ARCLA</name>
<keyword evidence="2" id="KW-1185">Reference proteome</keyword>
<comment type="caution">
    <text evidence="1">The sequence shown here is derived from an EMBL/GenBank/DDBJ whole genome shotgun (WGS) entry which is preliminary data.</text>
</comment>
<sequence>MFRSGSKLEIGDKDTDIDLGKWGEVREAAADQRGTHGSLRGYETGLPRTAAVTPAAQGADMVSIGWKADVRSNFRRLCSWVKAAMLYVSHAHQSSHTPQTANFPNRGAIPTFKKTVETLKVQPS</sequence>
<protein>
    <submittedName>
        <fullName evidence="1">Uncharacterized protein</fullName>
    </submittedName>
</protein>
<evidence type="ECO:0000313" key="2">
    <source>
        <dbReference type="Proteomes" id="UP001055879"/>
    </source>
</evidence>
<dbReference type="EMBL" id="CM042048">
    <property type="protein sequence ID" value="KAI3758190.1"/>
    <property type="molecule type" value="Genomic_DNA"/>
</dbReference>
<organism evidence="1 2">
    <name type="scientific">Arctium lappa</name>
    <name type="common">Greater burdock</name>
    <name type="synonym">Lappa major</name>
    <dbReference type="NCBI Taxonomy" id="4217"/>
    <lineage>
        <taxon>Eukaryota</taxon>
        <taxon>Viridiplantae</taxon>
        <taxon>Streptophyta</taxon>
        <taxon>Embryophyta</taxon>
        <taxon>Tracheophyta</taxon>
        <taxon>Spermatophyta</taxon>
        <taxon>Magnoliopsida</taxon>
        <taxon>eudicotyledons</taxon>
        <taxon>Gunneridae</taxon>
        <taxon>Pentapetalae</taxon>
        <taxon>asterids</taxon>
        <taxon>campanulids</taxon>
        <taxon>Asterales</taxon>
        <taxon>Asteraceae</taxon>
        <taxon>Carduoideae</taxon>
        <taxon>Cardueae</taxon>
        <taxon>Arctiinae</taxon>
        <taxon>Arctium</taxon>
    </lineage>
</organism>
<dbReference type="Proteomes" id="UP001055879">
    <property type="component" value="Linkage Group LG02"/>
</dbReference>